<dbReference type="Proteomes" id="UP000265618">
    <property type="component" value="Unassembled WGS sequence"/>
</dbReference>
<evidence type="ECO:0000313" key="2">
    <source>
        <dbReference type="Proteomes" id="UP000265618"/>
    </source>
</evidence>
<protein>
    <submittedName>
        <fullName evidence="1">Uncharacterized protein</fullName>
    </submittedName>
</protein>
<comment type="caution">
    <text evidence="1">The sequence shown here is derived from an EMBL/GenBank/DDBJ whole genome shotgun (WGS) entry which is preliminary data.</text>
</comment>
<gene>
    <name evidence="1" type="ORF">KIPB_014365</name>
</gene>
<feature type="non-terminal residue" evidence="1">
    <location>
        <position position="189"/>
    </location>
</feature>
<name>A0A9K3GPH9_9EUKA</name>
<feature type="non-terminal residue" evidence="1">
    <location>
        <position position="1"/>
    </location>
</feature>
<reference evidence="1 2" key="1">
    <citation type="journal article" date="2018" name="PLoS ONE">
        <title>The draft genome of Kipferlia bialata reveals reductive genome evolution in fornicate parasites.</title>
        <authorList>
            <person name="Tanifuji G."/>
            <person name="Takabayashi S."/>
            <person name="Kume K."/>
            <person name="Takagi M."/>
            <person name="Nakayama T."/>
            <person name="Kamikawa R."/>
            <person name="Inagaki Y."/>
            <person name="Hashimoto T."/>
        </authorList>
    </citation>
    <scope>NUCLEOTIDE SEQUENCE [LARGE SCALE GENOMIC DNA]</scope>
    <source>
        <strain evidence="1">NY0173</strain>
    </source>
</reference>
<evidence type="ECO:0000313" key="1">
    <source>
        <dbReference type="EMBL" id="GIQ91214.1"/>
    </source>
</evidence>
<dbReference type="EMBL" id="BDIP01007333">
    <property type="protein sequence ID" value="GIQ91214.1"/>
    <property type="molecule type" value="Genomic_DNA"/>
</dbReference>
<sequence length="189" mass="20711">VIRTLVEVAPLSLNAAERLLALQDSANAILHCIVLGYNETCATQKAALKHTKTPHPEGESECGDWLHTTLEERETYAGRCFECSLILGLACVCGRRVGSKQVYEAIASFPTFASRLLTRLRGIFKDIHPTVLQGVRLIAYETTPETEEGEGEGEGEKERQVVLNDGRALRRAAVAKHIALSAHGEDNME</sequence>
<proteinExistence type="predicted"/>
<accession>A0A9K3GPH9</accession>
<organism evidence="1 2">
    <name type="scientific">Kipferlia bialata</name>
    <dbReference type="NCBI Taxonomy" id="797122"/>
    <lineage>
        <taxon>Eukaryota</taxon>
        <taxon>Metamonada</taxon>
        <taxon>Carpediemonas-like organisms</taxon>
        <taxon>Kipferlia</taxon>
    </lineage>
</organism>
<keyword evidence="2" id="KW-1185">Reference proteome</keyword>
<dbReference type="AlphaFoldDB" id="A0A9K3GPH9"/>